<sequence>MLSLLFGHSYATNPHARNFQQFPLLPPSFGNRKVRRVFRAKTRTMVGF</sequence>
<accession>A0A7S6TX77</accession>
<proteinExistence type="predicted"/>
<reference evidence="1 2" key="1">
    <citation type="submission" date="2020-07" db="EMBL/GenBank/DDBJ databases">
        <title>Complete genome sequence of Rhizobium japonicum phage Pasto.</title>
        <authorList>
            <person name="Manuel N.S."/>
            <person name="Ravindran A."/>
            <person name="Newkirk H."/>
            <person name="Gonzalez C."/>
            <person name="Young R."/>
            <person name="Liu M."/>
        </authorList>
    </citation>
    <scope>NUCLEOTIDE SEQUENCE [LARGE SCALE GENOMIC DNA]</scope>
</reference>
<evidence type="ECO:0000313" key="2">
    <source>
        <dbReference type="Proteomes" id="UP000593603"/>
    </source>
</evidence>
<gene>
    <name evidence="1" type="ORF">CPT_Pasto_018</name>
</gene>
<evidence type="ECO:0000313" key="1">
    <source>
        <dbReference type="EMBL" id="QOV06092.1"/>
    </source>
</evidence>
<organism evidence="1 2">
    <name type="scientific">Rhizobium phage Pasto</name>
    <dbReference type="NCBI Taxonomy" id="2767575"/>
    <lineage>
        <taxon>Viruses</taxon>
        <taxon>Duplodnaviria</taxon>
        <taxon>Heunggongvirae</taxon>
        <taxon>Uroviricota</taxon>
        <taxon>Caudoviricetes</taxon>
        <taxon>Autographivirales</taxon>
        <taxon>Autographivirales incertae sedis</taxon>
        <taxon>Pastovirus</taxon>
        <taxon>Pastovirus pasto</taxon>
    </lineage>
</organism>
<dbReference type="EMBL" id="MT708545">
    <property type="protein sequence ID" value="QOV06092.1"/>
    <property type="molecule type" value="Genomic_DNA"/>
</dbReference>
<dbReference type="Proteomes" id="UP000593603">
    <property type="component" value="Segment"/>
</dbReference>
<protein>
    <submittedName>
        <fullName evidence="1">Uncharacterized protein</fullName>
    </submittedName>
</protein>
<name>A0A7S6TX77_9CAUD</name>
<keyword evidence="2" id="KW-1185">Reference proteome</keyword>